<evidence type="ECO:0000313" key="2">
    <source>
        <dbReference type="Proteomes" id="UP001195914"/>
    </source>
</evidence>
<feature type="non-terminal residue" evidence="1">
    <location>
        <position position="729"/>
    </location>
</feature>
<dbReference type="AlphaFoldDB" id="A0AAD9LE57"/>
<protein>
    <submittedName>
        <fullName evidence="1">Variant erythrocyte surface antigen-1</fullName>
    </submittedName>
</protein>
<dbReference type="EMBL" id="JAHBMH010000076">
    <property type="protein sequence ID" value="KAK1932184.1"/>
    <property type="molecule type" value="Genomic_DNA"/>
</dbReference>
<gene>
    <name evidence="1" type="ORF">X943_002765</name>
</gene>
<keyword evidence="2" id="KW-1185">Reference proteome</keyword>
<organism evidence="1 2">
    <name type="scientific">Babesia divergens</name>
    <dbReference type="NCBI Taxonomy" id="32595"/>
    <lineage>
        <taxon>Eukaryota</taxon>
        <taxon>Sar</taxon>
        <taxon>Alveolata</taxon>
        <taxon>Apicomplexa</taxon>
        <taxon>Aconoidasida</taxon>
        <taxon>Piroplasmida</taxon>
        <taxon>Babesiidae</taxon>
        <taxon>Babesia</taxon>
    </lineage>
</organism>
<accession>A0AAD9LE57</accession>
<comment type="caution">
    <text evidence="1">The sequence shown here is derived from an EMBL/GenBank/DDBJ whole genome shotgun (WGS) entry which is preliminary data.</text>
</comment>
<dbReference type="Pfam" id="PF12785">
    <property type="entry name" value="VESA1_N"/>
    <property type="match status" value="1"/>
</dbReference>
<proteinExistence type="predicted"/>
<evidence type="ECO:0000313" key="1">
    <source>
        <dbReference type="EMBL" id="KAK1932184.1"/>
    </source>
</evidence>
<reference evidence="1" key="1">
    <citation type="journal article" date="2014" name="Nucleic Acids Res.">
        <title>The evolutionary dynamics of variant antigen genes in Babesia reveal a history of genomic innovation underlying host-parasite interaction.</title>
        <authorList>
            <person name="Jackson A.P."/>
            <person name="Otto T.D."/>
            <person name="Darby A."/>
            <person name="Ramaprasad A."/>
            <person name="Xia D."/>
            <person name="Echaide I.E."/>
            <person name="Farber M."/>
            <person name="Gahlot S."/>
            <person name="Gamble J."/>
            <person name="Gupta D."/>
            <person name="Gupta Y."/>
            <person name="Jackson L."/>
            <person name="Malandrin L."/>
            <person name="Malas T.B."/>
            <person name="Moussa E."/>
            <person name="Nair M."/>
            <person name="Reid A.J."/>
            <person name="Sanders M."/>
            <person name="Sharma J."/>
            <person name="Tracey A."/>
            <person name="Quail M.A."/>
            <person name="Weir W."/>
            <person name="Wastling J.M."/>
            <person name="Hall N."/>
            <person name="Willadsen P."/>
            <person name="Lingelbach K."/>
            <person name="Shiels B."/>
            <person name="Tait A."/>
            <person name="Berriman M."/>
            <person name="Allred D.R."/>
            <person name="Pain A."/>
        </authorList>
    </citation>
    <scope>NUCLEOTIDE SEQUENCE</scope>
    <source>
        <strain evidence="1">1802A</strain>
    </source>
</reference>
<sequence>MVCYMYYTDVFVGTDNINKLNNALKAVLEDFKDNSNDLTQLVQGLCLFMGYPSCLCSLKVNVNESLKDIFKKLIQDFEAVQSCVSIPKLDLNCSCNSKEILCKCCVISCIKELREKSQCSCLSNTSKECECKEPKETCCKDVLSGLEACLSLLNLKTDLEDCNCNGDTCCENGKCNNKCPVCVSKNFSEFAMTGLGICPMNPRKLAEKLEKFFGTGSSKSSSVCTCTCGTSKPSCCCLACQSCSSKNCSCGSNCSCDKALKAQGCPRKVFCSKINSIQVASNSSEMTCCSGGSKCHCQVDKTCTSGQNCCVVTSGGHSYHSLKCLIRRLVKFFKDLSLDSSQSGCSKLCCELLCVLKTCEFLKTLFNASKSWAGKKCSKCKGGGGKGKNCTQGTGKGSKCCGGNPSACKSGNCLGCQDCDAIKFRKALQTLRLAGPCGQDLWRVLNDFLDYCLNVFRPFIKSVKDKINAAKTKCISGCSQKTGKPCSCSNCLGCQEIRAHKDIMAILRHGYVSSYVNSTWESLCPKSSSSKCCCGLSSCSCQSSSPCCKSPSSCDPSKCCPDCPQRKAAKIFLGILPCIYYALQYLYDKSKGGWKDLLISNKDHSLGRFFAGMGFDLAKLQGKKGGEIFGPLSSLFTGSSNGPLEKLYEKSQKYFTSLSSHVPSPDSPSQPKTVRDILLWLSGLPFASGFKALLKHCKGLCESIKDSKNSVKFDNFKASLYASCLRSPF</sequence>
<dbReference type="Proteomes" id="UP001195914">
    <property type="component" value="Unassembled WGS sequence"/>
</dbReference>
<reference evidence="1" key="2">
    <citation type="submission" date="2021-05" db="EMBL/GenBank/DDBJ databases">
        <authorList>
            <person name="Pain A."/>
        </authorList>
    </citation>
    <scope>NUCLEOTIDE SEQUENCE</scope>
    <source>
        <strain evidence="1">1802A</strain>
    </source>
</reference>
<name>A0AAD9LE57_BABDI</name>
<dbReference type="InterPro" id="IPR024751">
    <property type="entry name" value="VESA1"/>
</dbReference>